<dbReference type="EMBL" id="JASCZI010241783">
    <property type="protein sequence ID" value="MED6206860.1"/>
    <property type="molecule type" value="Genomic_DNA"/>
</dbReference>
<comment type="caution">
    <text evidence="1">The sequence shown here is derived from an EMBL/GenBank/DDBJ whole genome shotgun (WGS) entry which is preliminary data.</text>
</comment>
<evidence type="ECO:0008006" key="3">
    <source>
        <dbReference type="Google" id="ProtNLM"/>
    </source>
</evidence>
<dbReference type="Proteomes" id="UP001341840">
    <property type="component" value="Unassembled WGS sequence"/>
</dbReference>
<accession>A0ABU6Y8Y2</accession>
<organism evidence="1 2">
    <name type="scientific">Stylosanthes scabra</name>
    <dbReference type="NCBI Taxonomy" id="79078"/>
    <lineage>
        <taxon>Eukaryota</taxon>
        <taxon>Viridiplantae</taxon>
        <taxon>Streptophyta</taxon>
        <taxon>Embryophyta</taxon>
        <taxon>Tracheophyta</taxon>
        <taxon>Spermatophyta</taxon>
        <taxon>Magnoliopsida</taxon>
        <taxon>eudicotyledons</taxon>
        <taxon>Gunneridae</taxon>
        <taxon>Pentapetalae</taxon>
        <taxon>rosids</taxon>
        <taxon>fabids</taxon>
        <taxon>Fabales</taxon>
        <taxon>Fabaceae</taxon>
        <taxon>Papilionoideae</taxon>
        <taxon>50 kb inversion clade</taxon>
        <taxon>dalbergioids sensu lato</taxon>
        <taxon>Dalbergieae</taxon>
        <taxon>Pterocarpus clade</taxon>
        <taxon>Stylosanthes</taxon>
    </lineage>
</organism>
<name>A0ABU6Y8Y2_9FABA</name>
<evidence type="ECO:0000313" key="2">
    <source>
        <dbReference type="Proteomes" id="UP001341840"/>
    </source>
</evidence>
<sequence length="137" mass="16273">MGQTEERLDQAMYDQPWLSWKKIHAYVKERWFKKCVYEITLCGAFLTLYLWSIKYTWPESDNAAIKKALDYKVGRRLQQLLKDNHIRDGVDSRITWTCPTVKKFVLNKFEADRGFKWRQRVTKANRESARGGSLHIG</sequence>
<gene>
    <name evidence="1" type="ORF">PIB30_030523</name>
</gene>
<reference evidence="1 2" key="1">
    <citation type="journal article" date="2023" name="Plants (Basel)">
        <title>Bridging the Gap: Combining Genomics and Transcriptomics Approaches to Understand Stylosanthes scabra, an Orphan Legume from the Brazilian Caatinga.</title>
        <authorList>
            <person name="Ferreira-Neto J.R.C."/>
            <person name="da Silva M.D."/>
            <person name="Binneck E."/>
            <person name="de Melo N.F."/>
            <person name="da Silva R.H."/>
            <person name="de Melo A.L.T.M."/>
            <person name="Pandolfi V."/>
            <person name="Bustamante F.O."/>
            <person name="Brasileiro-Vidal A.C."/>
            <person name="Benko-Iseppon A.M."/>
        </authorList>
    </citation>
    <scope>NUCLEOTIDE SEQUENCE [LARGE SCALE GENOMIC DNA]</scope>
    <source>
        <tissue evidence="1">Leaves</tissue>
    </source>
</reference>
<proteinExistence type="predicted"/>
<evidence type="ECO:0000313" key="1">
    <source>
        <dbReference type="EMBL" id="MED6206860.1"/>
    </source>
</evidence>
<keyword evidence="2" id="KW-1185">Reference proteome</keyword>
<protein>
    <recommendedName>
        <fullName evidence="3">Transmembrane protein</fullName>
    </recommendedName>
</protein>